<feature type="domain" description="Lipocalin/cytosolic fatty-acid binding" evidence="6">
    <location>
        <begin position="32"/>
        <end position="168"/>
    </location>
</feature>
<dbReference type="PRINTS" id="PR01175">
    <property type="entry name" value="VNEBNERGLAND"/>
</dbReference>
<feature type="chain" id="PRO_5003998852" evidence="5">
    <location>
        <begin position="19"/>
        <end position="218"/>
    </location>
</feature>
<organism evidence="7 8">
    <name type="scientific">Tupaia chinensis</name>
    <name type="common">Chinese tree shrew</name>
    <name type="synonym">Tupaia belangeri chinensis</name>
    <dbReference type="NCBI Taxonomy" id="246437"/>
    <lineage>
        <taxon>Eukaryota</taxon>
        <taxon>Metazoa</taxon>
        <taxon>Chordata</taxon>
        <taxon>Craniata</taxon>
        <taxon>Vertebrata</taxon>
        <taxon>Euteleostomi</taxon>
        <taxon>Mammalia</taxon>
        <taxon>Eutheria</taxon>
        <taxon>Euarchontoglires</taxon>
        <taxon>Scandentia</taxon>
        <taxon>Tupaiidae</taxon>
        <taxon>Tupaia</taxon>
    </lineage>
</organism>
<dbReference type="FunCoup" id="L8Y9P3">
    <property type="interactions" value="127"/>
</dbReference>
<dbReference type="InterPro" id="IPR002450">
    <property type="entry name" value="von_Ebner_gland"/>
</dbReference>
<dbReference type="STRING" id="246437.L8Y9P3"/>
<reference evidence="8" key="1">
    <citation type="submission" date="2012-07" db="EMBL/GenBank/DDBJ databases">
        <title>Genome of the Chinese tree shrew, a rising model animal genetically related to primates.</title>
        <authorList>
            <person name="Zhang G."/>
            <person name="Fan Y."/>
            <person name="Yao Y."/>
            <person name="Huang Z."/>
        </authorList>
    </citation>
    <scope>NUCLEOTIDE SEQUENCE [LARGE SCALE GENOMIC DNA]</scope>
</reference>
<evidence type="ECO:0000256" key="5">
    <source>
        <dbReference type="SAM" id="SignalP"/>
    </source>
</evidence>
<dbReference type="eggNOG" id="ENOG502S22P">
    <property type="taxonomic scope" value="Eukaryota"/>
</dbReference>
<evidence type="ECO:0000259" key="6">
    <source>
        <dbReference type="Pfam" id="PF00061"/>
    </source>
</evidence>
<dbReference type="Proteomes" id="UP000011518">
    <property type="component" value="Unassembled WGS sequence"/>
</dbReference>
<proteinExistence type="inferred from homology"/>
<evidence type="ECO:0000313" key="7">
    <source>
        <dbReference type="EMBL" id="ELV13143.1"/>
    </source>
</evidence>
<dbReference type="SUPFAM" id="SSF50814">
    <property type="entry name" value="Lipocalins"/>
    <property type="match status" value="1"/>
</dbReference>
<gene>
    <name evidence="7" type="ORF">TREES_T100011213</name>
</gene>
<dbReference type="EMBL" id="KB362898">
    <property type="protein sequence ID" value="ELV13143.1"/>
    <property type="molecule type" value="Genomic_DNA"/>
</dbReference>
<sequence length="218" mass="23824">MRALLLTVGLGLIAALQAQAPLASDKETQDVSGMWYLKAMAADKEIPGEKPKFVTPVTLTVLEGGNIEVRVTMLVNEQCQELRAVLEKTDEPGRYTAHEGKRVVHIFKSQSGGALILHCSGELQGQEVHMAKLLERDLDNDQEAFEEFKKSLSSSGLDAEKIFFPNQRGRKALCACPPRPGTSVVALAPSRGRPWWHSWAPWPCPGSVLPGSPEVLSE</sequence>
<dbReference type="InterPro" id="IPR000566">
    <property type="entry name" value="Lipocln_cytosolic_FA-bd_dom"/>
</dbReference>
<evidence type="ECO:0000256" key="1">
    <source>
        <dbReference type="ARBA" id="ARBA00004613"/>
    </source>
</evidence>
<dbReference type="PANTHER" id="PTHR11430">
    <property type="entry name" value="LIPOCALIN"/>
    <property type="match status" value="1"/>
</dbReference>
<dbReference type="Pfam" id="PF00061">
    <property type="entry name" value="Lipocalin"/>
    <property type="match status" value="1"/>
</dbReference>
<dbReference type="GO" id="GO:0005615">
    <property type="term" value="C:extracellular space"/>
    <property type="evidence" value="ECO:0007669"/>
    <property type="project" value="TreeGrafter"/>
</dbReference>
<dbReference type="Gene3D" id="2.40.128.20">
    <property type="match status" value="1"/>
</dbReference>
<keyword evidence="4 5" id="KW-0732">Signal</keyword>
<dbReference type="GO" id="GO:0036094">
    <property type="term" value="F:small molecule binding"/>
    <property type="evidence" value="ECO:0007669"/>
    <property type="project" value="InterPro"/>
</dbReference>
<reference evidence="8" key="2">
    <citation type="journal article" date="2013" name="Nat. Commun.">
        <title>Genome of the Chinese tree shrew.</title>
        <authorList>
            <person name="Fan Y."/>
            <person name="Huang Z.Y."/>
            <person name="Cao C.C."/>
            <person name="Chen C.S."/>
            <person name="Chen Y.X."/>
            <person name="Fan D.D."/>
            <person name="He J."/>
            <person name="Hou H.L."/>
            <person name="Hu L."/>
            <person name="Hu X.T."/>
            <person name="Jiang X.T."/>
            <person name="Lai R."/>
            <person name="Lang Y.S."/>
            <person name="Liang B."/>
            <person name="Liao S.G."/>
            <person name="Mu D."/>
            <person name="Ma Y.Y."/>
            <person name="Niu Y.Y."/>
            <person name="Sun X.Q."/>
            <person name="Xia J.Q."/>
            <person name="Xiao J."/>
            <person name="Xiong Z.Q."/>
            <person name="Xu L."/>
            <person name="Yang L."/>
            <person name="Zhang Y."/>
            <person name="Zhao W."/>
            <person name="Zhao X.D."/>
            <person name="Zheng Y.T."/>
            <person name="Zhou J.M."/>
            <person name="Zhu Y.B."/>
            <person name="Zhang G.J."/>
            <person name="Wang J."/>
            <person name="Yao Y.G."/>
        </authorList>
    </citation>
    <scope>NUCLEOTIDE SEQUENCE [LARGE SCALE GENOMIC DNA]</scope>
</reference>
<evidence type="ECO:0000256" key="4">
    <source>
        <dbReference type="ARBA" id="ARBA00022729"/>
    </source>
</evidence>
<protein>
    <submittedName>
        <fullName evidence="7">Lipocalin-1</fullName>
    </submittedName>
</protein>
<feature type="signal peptide" evidence="5">
    <location>
        <begin position="1"/>
        <end position="18"/>
    </location>
</feature>
<evidence type="ECO:0000256" key="3">
    <source>
        <dbReference type="ARBA" id="ARBA00022525"/>
    </source>
</evidence>
<dbReference type="InterPro" id="IPR012674">
    <property type="entry name" value="Calycin"/>
</dbReference>
<comment type="similarity">
    <text evidence="2">Belongs to the calycin superfamily. Lipocalin family.</text>
</comment>
<dbReference type="InParanoid" id="L8Y9P3"/>
<dbReference type="InterPro" id="IPR002345">
    <property type="entry name" value="Lipocalin"/>
</dbReference>
<keyword evidence="8" id="KW-1185">Reference proteome</keyword>
<comment type="subcellular location">
    <subcellularLocation>
        <location evidence="1">Secreted</location>
    </subcellularLocation>
</comment>
<name>L8Y9P3_TUPCH</name>
<evidence type="ECO:0000256" key="2">
    <source>
        <dbReference type="ARBA" id="ARBA00006889"/>
    </source>
</evidence>
<accession>L8Y9P3</accession>
<dbReference type="AlphaFoldDB" id="L8Y9P3"/>
<dbReference type="CDD" id="cd19414">
    <property type="entry name" value="lipocalin_1_3_4_13-like"/>
    <property type="match status" value="1"/>
</dbReference>
<keyword evidence="3" id="KW-0964">Secreted</keyword>
<evidence type="ECO:0000313" key="8">
    <source>
        <dbReference type="Proteomes" id="UP000011518"/>
    </source>
</evidence>
<dbReference type="PANTHER" id="PTHR11430:SF124">
    <property type="entry name" value="LIPOCALIN 1-LIKE PROTEIN 1-RELATED"/>
    <property type="match status" value="1"/>
</dbReference>